<dbReference type="OrthoDB" id="2930at2"/>
<dbReference type="InterPro" id="IPR036388">
    <property type="entry name" value="WH-like_DNA-bd_sf"/>
</dbReference>
<dbReference type="PANTHER" id="PTHR30514">
    <property type="entry name" value="GLUCOKINASE"/>
    <property type="match status" value="1"/>
</dbReference>
<evidence type="ECO:0000259" key="5">
    <source>
        <dbReference type="PROSITE" id="PS51071"/>
    </source>
</evidence>
<feature type="domain" description="SIS" evidence="6">
    <location>
        <begin position="141"/>
        <end position="278"/>
    </location>
</feature>
<reference evidence="8" key="2">
    <citation type="journal article" date="2016" name="Int. J. Syst. Evol. Microbiol.">
        <title>Complete genome sequence and cell structure of Limnochorda pilosa, a Gram-negative spore-former within the phylum Firmicutes.</title>
        <authorList>
            <person name="Watanabe M."/>
            <person name="Kojima H."/>
            <person name="Fukui M."/>
        </authorList>
    </citation>
    <scope>NUCLEOTIDE SEQUENCE [LARGE SCALE GENOMIC DNA]</scope>
    <source>
        <strain evidence="8">HC45</strain>
    </source>
</reference>
<dbReference type="InterPro" id="IPR001347">
    <property type="entry name" value="SIS_dom"/>
</dbReference>
<keyword evidence="7" id="KW-0808">Transferase</keyword>
<dbReference type="CDD" id="cd05013">
    <property type="entry name" value="SIS_RpiR"/>
    <property type="match status" value="1"/>
</dbReference>
<keyword evidence="1" id="KW-0805">Transcription regulation</keyword>
<dbReference type="InterPro" id="IPR046348">
    <property type="entry name" value="SIS_dom_sf"/>
</dbReference>
<dbReference type="InterPro" id="IPR035472">
    <property type="entry name" value="RpiR-like_SIS"/>
</dbReference>
<keyword evidence="4" id="KW-0812">Transmembrane</keyword>
<evidence type="ECO:0000313" key="8">
    <source>
        <dbReference type="Proteomes" id="UP000065807"/>
    </source>
</evidence>
<dbReference type="PROSITE" id="PS51071">
    <property type="entry name" value="HTH_RPIR"/>
    <property type="match status" value="1"/>
</dbReference>
<keyword evidence="8" id="KW-1185">Reference proteome</keyword>
<keyword evidence="3" id="KW-0804">Transcription</keyword>
<evidence type="ECO:0000259" key="6">
    <source>
        <dbReference type="PROSITE" id="PS51464"/>
    </source>
</evidence>
<dbReference type="GO" id="GO:1901135">
    <property type="term" value="P:carbohydrate derivative metabolic process"/>
    <property type="evidence" value="ECO:0007669"/>
    <property type="project" value="InterPro"/>
</dbReference>
<dbReference type="Pfam" id="PF01418">
    <property type="entry name" value="HTH_6"/>
    <property type="match status" value="1"/>
</dbReference>
<dbReference type="InterPro" id="IPR000281">
    <property type="entry name" value="HTH_RpiR"/>
</dbReference>
<reference evidence="8" key="1">
    <citation type="submission" date="2015-07" db="EMBL/GenBank/DDBJ databases">
        <title>Complete genome sequence and phylogenetic analysis of Limnochorda pilosa.</title>
        <authorList>
            <person name="Watanabe M."/>
            <person name="Kojima H."/>
            <person name="Fukui M."/>
        </authorList>
    </citation>
    <scope>NUCLEOTIDE SEQUENCE [LARGE SCALE GENOMIC DNA]</scope>
    <source>
        <strain evidence="8">HC45</strain>
    </source>
</reference>
<dbReference type="GO" id="GO:0016301">
    <property type="term" value="F:kinase activity"/>
    <property type="evidence" value="ECO:0007669"/>
    <property type="project" value="UniProtKB-KW"/>
</dbReference>
<dbReference type="Gene3D" id="1.10.10.10">
    <property type="entry name" value="Winged helix-like DNA-binding domain superfamily/Winged helix DNA-binding domain"/>
    <property type="match status" value="1"/>
</dbReference>
<dbReference type="GO" id="GO:0003700">
    <property type="term" value="F:DNA-binding transcription factor activity"/>
    <property type="evidence" value="ECO:0007669"/>
    <property type="project" value="InterPro"/>
</dbReference>
<dbReference type="InterPro" id="IPR009057">
    <property type="entry name" value="Homeodomain-like_sf"/>
</dbReference>
<dbReference type="PATRIC" id="fig|1555112.3.peg.684"/>
<evidence type="ECO:0000256" key="4">
    <source>
        <dbReference type="SAM" id="Phobius"/>
    </source>
</evidence>
<sequence>MRAAGSEASRERPRSGADQVLRVIHNHLAGFTESQARVGRVILADPDRAAFLTARELADQAGVSQASVVRFAVALGFDGYPALTRALQDRLMSRLSTVSRLQSGFPGGRTQPRLAEQVMEADVANLRETLQELDQEAFDQAVSMLRSARRVHIVALRSAFGLGYVLAFALRLLRPDVHLLEATGGLFFEELAHLGPDDLVVAISFPRYTRQTVELARLASGRGAKILAVTDGHGSPLAQMADCTLTARSRLLSVVDSFVAPLSLLDALVTAVALHDEGSVKLLEELEDLWARTGVYHLGDETGKG</sequence>
<dbReference type="PROSITE" id="PS51464">
    <property type="entry name" value="SIS"/>
    <property type="match status" value="1"/>
</dbReference>
<dbReference type="KEGG" id="lpil:LIP_0653"/>
<evidence type="ECO:0000256" key="3">
    <source>
        <dbReference type="ARBA" id="ARBA00023163"/>
    </source>
</evidence>
<dbReference type="GO" id="GO:0097367">
    <property type="term" value="F:carbohydrate derivative binding"/>
    <property type="evidence" value="ECO:0007669"/>
    <property type="project" value="InterPro"/>
</dbReference>
<dbReference type="Gene3D" id="3.40.50.10490">
    <property type="entry name" value="Glucose-6-phosphate isomerase like protein, domain 1"/>
    <property type="match status" value="1"/>
</dbReference>
<dbReference type="GO" id="GO:0003677">
    <property type="term" value="F:DNA binding"/>
    <property type="evidence" value="ECO:0007669"/>
    <property type="project" value="UniProtKB-KW"/>
</dbReference>
<dbReference type="SUPFAM" id="SSF53697">
    <property type="entry name" value="SIS domain"/>
    <property type="match status" value="1"/>
</dbReference>
<dbReference type="Pfam" id="PF01380">
    <property type="entry name" value="SIS"/>
    <property type="match status" value="1"/>
</dbReference>
<keyword evidence="2" id="KW-0238">DNA-binding</keyword>
<dbReference type="PANTHER" id="PTHR30514:SF18">
    <property type="entry name" value="RPIR-FAMILY TRANSCRIPTIONAL REGULATOR"/>
    <property type="match status" value="1"/>
</dbReference>
<protein>
    <submittedName>
        <fullName evidence="7">N-acetylmannosamine kinase</fullName>
    </submittedName>
</protein>
<feature type="transmembrane region" description="Helical" evidence="4">
    <location>
        <begin position="154"/>
        <end position="173"/>
    </location>
</feature>
<name>A0A0K2SHE2_LIMPI</name>
<proteinExistence type="predicted"/>
<keyword evidence="4" id="KW-0472">Membrane</keyword>
<dbReference type="AlphaFoldDB" id="A0A0K2SHE2"/>
<feature type="domain" description="HTH rpiR-type" evidence="5">
    <location>
        <begin position="18"/>
        <end position="94"/>
    </location>
</feature>
<dbReference type="STRING" id="1555112.LIP_0653"/>
<keyword evidence="7" id="KW-0418">Kinase</keyword>
<keyword evidence="4" id="KW-1133">Transmembrane helix</keyword>
<evidence type="ECO:0000313" key="7">
    <source>
        <dbReference type="EMBL" id="BAS26510.1"/>
    </source>
</evidence>
<dbReference type="SUPFAM" id="SSF46689">
    <property type="entry name" value="Homeodomain-like"/>
    <property type="match status" value="1"/>
</dbReference>
<evidence type="ECO:0000256" key="2">
    <source>
        <dbReference type="ARBA" id="ARBA00023125"/>
    </source>
</evidence>
<accession>A0A0K2SHE2</accession>
<gene>
    <name evidence="7" type="ORF">LIP_0653</name>
</gene>
<dbReference type="EMBL" id="AP014924">
    <property type="protein sequence ID" value="BAS26510.1"/>
    <property type="molecule type" value="Genomic_DNA"/>
</dbReference>
<dbReference type="RefSeq" id="WP_068134157.1">
    <property type="nucleotide sequence ID" value="NZ_AP014924.1"/>
</dbReference>
<evidence type="ECO:0000256" key="1">
    <source>
        <dbReference type="ARBA" id="ARBA00023015"/>
    </source>
</evidence>
<dbReference type="Proteomes" id="UP000065807">
    <property type="component" value="Chromosome"/>
</dbReference>
<dbReference type="InterPro" id="IPR047640">
    <property type="entry name" value="RpiR-like"/>
</dbReference>
<organism evidence="7 8">
    <name type="scientific">Limnochorda pilosa</name>
    <dbReference type="NCBI Taxonomy" id="1555112"/>
    <lineage>
        <taxon>Bacteria</taxon>
        <taxon>Bacillati</taxon>
        <taxon>Bacillota</taxon>
        <taxon>Limnochordia</taxon>
        <taxon>Limnochordales</taxon>
        <taxon>Limnochordaceae</taxon>
        <taxon>Limnochorda</taxon>
    </lineage>
</organism>